<sequence length="111" mass="12539">MKKVTIEVVGFQDSPCGPFPCDGDRTCELEKCAPSEELIKAFDALKERLTHIYGNNVECILTLIDDEVPKHVIEIIEKDHPPIPLIIINGNKTPIGRISLPMIREEIQKYL</sequence>
<proteinExistence type="predicted"/>
<accession>A0AAF0FQC4</accession>
<evidence type="ECO:0000313" key="1">
    <source>
        <dbReference type="EMBL" id="WFN37740.1"/>
    </source>
</evidence>
<reference evidence="1" key="1">
    <citation type="submission" date="2022-01" db="EMBL/GenBank/DDBJ databases">
        <title>Complete genome of Methanomicrobium antiquum DSM 21220.</title>
        <authorList>
            <person name="Chen S.-C."/>
            <person name="You Y.-T."/>
            <person name="Zhou Y.-Z."/>
            <person name="Lai M.-C."/>
        </authorList>
    </citation>
    <scope>NUCLEOTIDE SEQUENCE</scope>
    <source>
        <strain evidence="1">DSM 21220</strain>
    </source>
</reference>
<dbReference type="EMBL" id="CP091092">
    <property type="protein sequence ID" value="WFN37740.1"/>
    <property type="molecule type" value="Genomic_DNA"/>
</dbReference>
<dbReference type="Proteomes" id="UP001218895">
    <property type="component" value="Chromosome"/>
</dbReference>
<dbReference type="AlphaFoldDB" id="A0AAF0FQC4"/>
<evidence type="ECO:0000313" key="2">
    <source>
        <dbReference type="Proteomes" id="UP001218895"/>
    </source>
</evidence>
<gene>
    <name evidence="1" type="ORF">L1994_04965</name>
</gene>
<organism evidence="1 2">
    <name type="scientific">Methanomicrobium antiquum</name>
    <dbReference type="NCBI Taxonomy" id="487686"/>
    <lineage>
        <taxon>Archaea</taxon>
        <taxon>Methanobacteriati</taxon>
        <taxon>Methanobacteriota</taxon>
        <taxon>Stenosarchaea group</taxon>
        <taxon>Methanomicrobia</taxon>
        <taxon>Methanomicrobiales</taxon>
        <taxon>Methanomicrobiaceae</taxon>
        <taxon>Methanomicrobium</taxon>
    </lineage>
</organism>
<dbReference type="KEGG" id="manq:L1994_04965"/>
<keyword evidence="2" id="KW-1185">Reference proteome</keyword>
<dbReference type="RefSeq" id="WP_278100580.1">
    <property type="nucleotide sequence ID" value="NZ_CP091092.1"/>
</dbReference>
<dbReference type="GeneID" id="79949725"/>
<protein>
    <submittedName>
        <fullName evidence="1">Uncharacterized protein</fullName>
    </submittedName>
</protein>
<name>A0AAF0FQC4_9EURY</name>